<dbReference type="Proteomes" id="UP000006310">
    <property type="component" value="Chromosome 1"/>
</dbReference>
<reference evidence="1 2" key="1">
    <citation type="journal article" date="2011" name="Proc. Natl. Acad. Sci. U.S.A.">
        <title>Evolutionary erosion of yeast sex chromosomes by mating-type switching accidents.</title>
        <authorList>
            <person name="Gordon J.L."/>
            <person name="Armisen D."/>
            <person name="Proux-Wera E."/>
            <person name="Oheigeartaigh S.S."/>
            <person name="Byrne K.P."/>
            <person name="Wolfe K.H."/>
        </authorList>
    </citation>
    <scope>NUCLEOTIDE SEQUENCE [LARGE SCALE GENOMIC DNA]</scope>
    <source>
        <strain evidence="2">ATCC MYA-139 / BCRC 22969 / CBS 8797 / CCRC 22969 / KCTC 17520 / NBRC 10181 / NCYC 3082</strain>
    </source>
</reference>
<organism evidence="1 2">
    <name type="scientific">Huiozyma naganishii (strain ATCC MYA-139 / BCRC 22969 / CBS 8797 / KCTC 17520 / NBRC 10181 / NCYC 3082 / Yp74L-3)</name>
    <name type="common">Yeast</name>
    <name type="synonym">Kazachstania naganishii</name>
    <dbReference type="NCBI Taxonomy" id="1071383"/>
    <lineage>
        <taxon>Eukaryota</taxon>
        <taxon>Fungi</taxon>
        <taxon>Dikarya</taxon>
        <taxon>Ascomycota</taxon>
        <taxon>Saccharomycotina</taxon>
        <taxon>Saccharomycetes</taxon>
        <taxon>Saccharomycetales</taxon>
        <taxon>Saccharomycetaceae</taxon>
        <taxon>Huiozyma</taxon>
    </lineage>
</organism>
<dbReference type="GO" id="GO:0170069">
    <property type="term" value="C:geranylgeranyltransferase-III complex"/>
    <property type="evidence" value="ECO:0007669"/>
    <property type="project" value="EnsemblFungi"/>
</dbReference>
<protein>
    <recommendedName>
        <fullName evidence="3">Protein ECM9</fullName>
    </recommendedName>
</protein>
<dbReference type="AlphaFoldDB" id="J7R0K7"/>
<dbReference type="GO" id="GO:0006612">
    <property type="term" value="P:protein targeting to membrane"/>
    <property type="evidence" value="ECO:0007669"/>
    <property type="project" value="EnsemblFungi"/>
</dbReference>
<dbReference type="GeneID" id="34523975"/>
<dbReference type="OMA" id="NYYCWNT"/>
<dbReference type="HOGENOM" id="CLU_062497_0_0_1"/>
<dbReference type="GO" id="GO:0031505">
    <property type="term" value="P:fungal-type cell wall organization"/>
    <property type="evidence" value="ECO:0007669"/>
    <property type="project" value="EnsemblFungi"/>
</dbReference>
<dbReference type="EMBL" id="HE978314">
    <property type="protein sequence ID" value="CCK68340.1"/>
    <property type="molecule type" value="Genomic_DNA"/>
</dbReference>
<dbReference type="GO" id="GO:0006914">
    <property type="term" value="P:autophagy"/>
    <property type="evidence" value="ECO:0007669"/>
    <property type="project" value="EnsemblFungi"/>
</dbReference>
<name>J7R0K7_HUIN7</name>
<evidence type="ECO:0008006" key="3">
    <source>
        <dbReference type="Google" id="ProtNLM"/>
    </source>
</evidence>
<dbReference type="GO" id="GO:0170068">
    <property type="term" value="F:geranylgeranyltransferase type III activity"/>
    <property type="evidence" value="ECO:0007669"/>
    <property type="project" value="EnsemblFungi"/>
</dbReference>
<dbReference type="RefSeq" id="XP_022462586.1">
    <property type="nucleotide sequence ID" value="XM_022611148.1"/>
</dbReference>
<keyword evidence="2" id="KW-1185">Reference proteome</keyword>
<proteinExistence type="predicted"/>
<sequence length="367" mass="43725">MEGQTCQSLYKVLVQEPLEEQYTLSFVPNRPDLPKHDLFLTINEPNCHEIICFKSTWLMIFREAHDYINDKILHSNTNSNGTVDQFLLYQMTIGLLMTTAENKMNLNLHKGAFFRCLTSSEEDLKFLRREIAVVSRLLTCTNNKINKSSSLWCWYRQLFALWNRYRLPLDLWDTDIFMRSGSKHFSNYYCWNTCRWIFDNLTDFTVKEKLFHETKRFAFQNTRDSSCWHALTYMACQQQTKNIFAIKDYETLNKGRVEGTPEIVWLPVEILKLQNEIVKFIDTFTISEWPAYLFLLSIVQVFSLPHTLFHPWMNDVYRFEEENGMIQLQWGFYSVIPKALEVDLLKYSMARHMAMKKTFFIKLGARR</sequence>
<dbReference type="KEGG" id="kng:KNAG_0A06860"/>
<dbReference type="SUPFAM" id="SSF48439">
    <property type="entry name" value="Protein prenylyltransferase"/>
    <property type="match status" value="1"/>
</dbReference>
<dbReference type="OrthoDB" id="5358702at2759"/>
<evidence type="ECO:0000313" key="1">
    <source>
        <dbReference type="EMBL" id="CCK68340.1"/>
    </source>
</evidence>
<evidence type="ECO:0000313" key="2">
    <source>
        <dbReference type="Proteomes" id="UP000006310"/>
    </source>
</evidence>
<accession>J7R0K7</accession>
<dbReference type="eggNOG" id="ENOG502RXS6">
    <property type="taxonomic scope" value="Eukaryota"/>
</dbReference>
<reference evidence="2" key="2">
    <citation type="submission" date="2012-08" db="EMBL/GenBank/DDBJ databases">
        <title>Genome sequence of Kazachstania naganishii.</title>
        <authorList>
            <person name="Gordon J.L."/>
            <person name="Armisen D."/>
            <person name="Proux-Wera E."/>
            <person name="OhEigeartaigh S.S."/>
            <person name="Byrne K.P."/>
            <person name="Wolfe K.H."/>
        </authorList>
    </citation>
    <scope>NUCLEOTIDE SEQUENCE [LARGE SCALE GENOMIC DNA]</scope>
    <source>
        <strain evidence="2">ATCC MYA-139 / BCRC 22969 / CBS 8797 / CCRC 22969 / KCTC 17520 / NBRC 10181 / NCYC 3082</strain>
    </source>
</reference>
<gene>
    <name evidence="1" type="primary">KNAG0A06860</name>
    <name evidence="1" type="ordered locus">KNAG_0A06860</name>
</gene>